<feature type="region of interest" description="Disordered" evidence="2">
    <location>
        <begin position="1151"/>
        <end position="1247"/>
    </location>
</feature>
<feature type="region of interest" description="Disordered" evidence="2">
    <location>
        <begin position="144"/>
        <end position="186"/>
    </location>
</feature>
<sequence>MSSISKIGLGYCNKSNAEVLGYEEEMSRGIFVLRETDAGYYDIPLYSRFKQVEYKGVPHPLSGDYTPREQEDIDDSLYEYGKFGPQPQSPSPTVSETSSTVYSTCPSNDSDGEQGAVSDHSVNDDPSHDHIPIPSIEQVTIATQKTQPQVPKPQQTVDPSCAQHVKTPRQPIRTPVTPSPIPSYNRQNWNQRMERDLGTRVVHAMLGQATPVWTNTSRVNKANQFTPRPVQLSNIRPNLSTASKTIKTGRVNVNTGHGHVNTGKQHVTSGTQFKSGASRFNTGKQHVNSGSVHVNSGTQIKSGASRFNTGKQHVNSGSVRVNSGTQIKSGASRFNTGKQHVNSGSVHVNSARVNRPVSNNTSPNPSQVNLQSPKKCFSKQRSPVNRLFSRNTAHKSNKYAVKGQMGTAVKTSAGCVWRQVIPLSNTNSGPTPDSNVNDHPLKHMEHRGIFDSGCSGHMTGNKAHLDDYQELSKVGSVTFGGSKGFAEIVDFLRGSNLRYALTANPTIYDSLVKQFWQSAIANTKADGSLEINATIDTHLSSKSGGWDQFGSNIATALICLSTGRVYNFSKLVFECEVSQEVKKVGRVYEKEEFGFDRLEEEEMWSGRKSQDDPPLDSSVSRTGYSSTLKLLFKVKRHWTGRRYKRRKEDYRKDGSIKLGFSEEVDAGAEQVNTASAEQVSTAEGVNTGSIKLSTANEQVSTVGTKESTSSQDKGQREGKAPMLSEETPKKSKEQILQEEASLAEAIRLDTLQKEKVAKEVHLDSLLAQRIAEEEELNEQQKKRKAQVQFEAQHYTNECWGFDLEQVEANAECQKGMLEVNFIGEDFARKWLILWNQEDNQGTWKLSQLKKLSFEEVKEEFDKLVKQVESFAPISFEATKANDEPTRKSGRRKQMERKGMHTSVDKNDSEDSDEVGEHEESTTGTETPINLVPVAMKTPSIGMDGPEDKLEKDFGNKYPLSAEVCQTMLKMKLLDGKMNEDCYRMLKMMEKQAGLASPRANALGKILKFVLWLTNLQIGAKGLTSPEQTATGKGISNPLMAVMVCQKPYGIQLTNVLSYCDGEGDDVVVVVTMGWWGVRLGGGVRMEWSGDGDRLEMVWMMMTAAADGRRGFRGWPEVGRNWSHFIFDSYLHVEQAPPSLNYVLGLEHPPSPDYMPGPEHPPSLDYVPGPEYPEYLVPSDDEEDPEEDPADGRDDADEEEEEEDEHLRQTSLHPHHHHLDFAGLGYLPTPDTDIPSPQLSLPSPPTHTNPTYAEAPLGYRAAMIRLSAASPLPLPAPSSLLLLPATDRKEDVLEADVPPQNRLCLTAPASRFEVGESSAAAAARQPGLDVTHATDYSLVDVVDATPGHPIAPTTLEELSQRVTDLAATLARDTHEMYVRFEDSQDDRALHRARVNTLFRDRRYHPHTAMLLESEARYARHAWSQAMDCNRAVHAELLAYRAEVRALQEQIGVLQRQIQQGDDRTR</sequence>
<feature type="compositionally biased region" description="Low complexity" evidence="2">
    <location>
        <begin position="144"/>
        <end position="157"/>
    </location>
</feature>
<keyword evidence="1" id="KW-0175">Coiled coil</keyword>
<feature type="coiled-coil region" evidence="1">
    <location>
        <begin position="1428"/>
        <end position="1462"/>
    </location>
</feature>
<feature type="coiled-coil region" evidence="1">
    <location>
        <begin position="762"/>
        <end position="797"/>
    </location>
</feature>
<feature type="compositionally biased region" description="Pro residues" evidence="2">
    <location>
        <begin position="1151"/>
        <end position="1160"/>
    </location>
</feature>
<feature type="compositionally biased region" description="Polar residues" evidence="2">
    <location>
        <begin position="328"/>
        <end position="372"/>
    </location>
</feature>
<feature type="region of interest" description="Disordered" evidence="2">
    <location>
        <begin position="878"/>
        <end position="926"/>
    </location>
</feature>
<protein>
    <submittedName>
        <fullName evidence="3">Uncharacterized protein</fullName>
    </submittedName>
</protein>
<evidence type="ECO:0000256" key="2">
    <source>
        <dbReference type="SAM" id="MobiDB-lite"/>
    </source>
</evidence>
<evidence type="ECO:0000256" key="1">
    <source>
        <dbReference type="SAM" id="Coils"/>
    </source>
</evidence>
<feature type="region of interest" description="Disordered" evidence="2">
    <location>
        <begin position="669"/>
        <end position="735"/>
    </location>
</feature>
<gene>
    <name evidence="3" type="ORF">Tco_0770308</name>
</gene>
<evidence type="ECO:0000313" key="3">
    <source>
        <dbReference type="EMBL" id="GJS87672.1"/>
    </source>
</evidence>
<keyword evidence="4" id="KW-1185">Reference proteome</keyword>
<feature type="compositionally biased region" description="Basic and acidic residues" evidence="2">
    <location>
        <begin position="895"/>
        <end position="908"/>
    </location>
</feature>
<comment type="caution">
    <text evidence="3">The sequence shown here is derived from an EMBL/GenBank/DDBJ whole genome shotgun (WGS) entry which is preliminary data.</text>
</comment>
<feature type="region of interest" description="Disordered" evidence="2">
    <location>
        <begin position="78"/>
        <end position="132"/>
    </location>
</feature>
<accession>A0ABQ4ZFG2</accession>
<feature type="compositionally biased region" description="Polar residues" evidence="2">
    <location>
        <begin position="670"/>
        <end position="712"/>
    </location>
</feature>
<name>A0ABQ4ZFG2_9ASTR</name>
<feature type="compositionally biased region" description="Low complexity" evidence="2">
    <location>
        <begin position="91"/>
        <end position="104"/>
    </location>
</feature>
<feature type="region of interest" description="Disordered" evidence="2">
    <location>
        <begin position="328"/>
        <end position="382"/>
    </location>
</feature>
<reference evidence="3" key="2">
    <citation type="submission" date="2022-01" db="EMBL/GenBank/DDBJ databases">
        <authorList>
            <person name="Yamashiro T."/>
            <person name="Shiraishi A."/>
            <person name="Satake H."/>
            <person name="Nakayama K."/>
        </authorList>
    </citation>
    <scope>NUCLEOTIDE SEQUENCE</scope>
</reference>
<dbReference type="EMBL" id="BQNB010011217">
    <property type="protein sequence ID" value="GJS87672.1"/>
    <property type="molecule type" value="Genomic_DNA"/>
</dbReference>
<dbReference type="Proteomes" id="UP001151760">
    <property type="component" value="Unassembled WGS sequence"/>
</dbReference>
<evidence type="ECO:0000313" key="4">
    <source>
        <dbReference type="Proteomes" id="UP001151760"/>
    </source>
</evidence>
<organism evidence="3 4">
    <name type="scientific">Tanacetum coccineum</name>
    <dbReference type="NCBI Taxonomy" id="301880"/>
    <lineage>
        <taxon>Eukaryota</taxon>
        <taxon>Viridiplantae</taxon>
        <taxon>Streptophyta</taxon>
        <taxon>Embryophyta</taxon>
        <taxon>Tracheophyta</taxon>
        <taxon>Spermatophyta</taxon>
        <taxon>Magnoliopsida</taxon>
        <taxon>eudicotyledons</taxon>
        <taxon>Gunneridae</taxon>
        <taxon>Pentapetalae</taxon>
        <taxon>asterids</taxon>
        <taxon>campanulids</taxon>
        <taxon>Asterales</taxon>
        <taxon>Asteraceae</taxon>
        <taxon>Asteroideae</taxon>
        <taxon>Anthemideae</taxon>
        <taxon>Anthemidinae</taxon>
        <taxon>Tanacetum</taxon>
    </lineage>
</organism>
<proteinExistence type="predicted"/>
<feature type="compositionally biased region" description="Basic and acidic residues" evidence="2">
    <location>
        <begin position="726"/>
        <end position="735"/>
    </location>
</feature>
<reference evidence="3" key="1">
    <citation type="journal article" date="2022" name="Int. J. Mol. Sci.">
        <title>Draft Genome of Tanacetum Coccineum: Genomic Comparison of Closely Related Tanacetum-Family Plants.</title>
        <authorList>
            <person name="Yamashiro T."/>
            <person name="Shiraishi A."/>
            <person name="Nakayama K."/>
            <person name="Satake H."/>
        </authorList>
    </citation>
    <scope>NUCLEOTIDE SEQUENCE</scope>
</reference>
<feature type="compositionally biased region" description="Basic and acidic residues" evidence="2">
    <location>
        <begin position="121"/>
        <end position="131"/>
    </location>
</feature>
<feature type="compositionally biased region" description="Acidic residues" evidence="2">
    <location>
        <begin position="1178"/>
        <end position="1203"/>
    </location>
</feature>